<proteinExistence type="predicted"/>
<dbReference type="InterPro" id="IPR004330">
    <property type="entry name" value="FAR1_DNA_bnd_dom"/>
</dbReference>
<keyword evidence="2 4" id="KW-0863">Zinc-finger</keyword>
<dbReference type="InterPro" id="IPR003657">
    <property type="entry name" value="WRKY_dom"/>
</dbReference>
<dbReference type="PROSITE" id="PS50966">
    <property type="entry name" value="ZF_SWIM"/>
    <property type="match status" value="1"/>
</dbReference>
<dbReference type="GO" id="GO:0008270">
    <property type="term" value="F:zinc ion binding"/>
    <property type="evidence" value="ECO:0007669"/>
    <property type="project" value="UniProtKB-KW"/>
</dbReference>
<accession>A5B370</accession>
<keyword evidence="1" id="KW-0479">Metal-binding</keyword>
<sequence>MCIIDSQYGMMQSVKEKTIKREFEVKEEDVVNDDAYIGGTYHLGGNGLKEKVLKGISDEEVYKLQFNCIDEAETFYNMLAKVVEFSFRKDDLKRDKNGDIISRKWVCSREGQRATKFIENDKRQREPRSLTRVGCEAAFRVGLNRKDGKWIVKEFIGDHNHNLVNAINTQFIRSHRTISNPDKAQVDVLRKVGVKTTQIMDYMVKQLGGHKHVGFTQKDMYNHFDAMRKIEIKDGDAEAALAYLCGKTFLIAMMNRKPISVVTDGDKAMRKAIKKVLPHVCHRLCSWHLQRNAFTNVHIKDFTSIFARCMFMRGSAEEFEKVWHEMVENLGLNENRWVTEIYGKRMRSTQRCDSMNAYLNRFLKIRLRLYEFVQQFDRAILRIRQNEAKADFESNNSSPVLSTKLSILENHAATVYTKESFLKFREEMKNAELFFVVGLVSDVSMRAYTLSKFRHPNLKWEVQFSPNIVTLKCSCMMYESIGIPCCHMVVVMKVEHLEEIPKSCILKRWTKLAKMHTRSTPENQTDNDMDWFVQYGLLSSMCNKLSYYVSDTSSSFLEVKNEIENLTVRMEELYNSNLKGKKVAGDGAVIRNQVRDPNIVKIKGNPGKVATNFSKRKTM</sequence>
<dbReference type="InterPro" id="IPR007527">
    <property type="entry name" value="Znf_SWIM"/>
</dbReference>
<dbReference type="SMART" id="SM00575">
    <property type="entry name" value="ZnF_PMZ"/>
    <property type="match status" value="1"/>
</dbReference>
<dbReference type="Pfam" id="PF10551">
    <property type="entry name" value="MULE"/>
    <property type="match status" value="1"/>
</dbReference>
<evidence type="ECO:0000256" key="3">
    <source>
        <dbReference type="ARBA" id="ARBA00022833"/>
    </source>
</evidence>
<keyword evidence="3" id="KW-0862">Zinc</keyword>
<evidence type="ECO:0000256" key="2">
    <source>
        <dbReference type="ARBA" id="ARBA00022771"/>
    </source>
</evidence>
<gene>
    <name evidence="7" type="ORF">VITISV_025549</name>
</gene>
<dbReference type="PANTHER" id="PTHR47718:SF6">
    <property type="entry name" value="PROTEIN FAR1-RELATED SEQUENCE"/>
    <property type="match status" value="1"/>
</dbReference>
<dbReference type="GO" id="GO:0003700">
    <property type="term" value="F:DNA-binding transcription factor activity"/>
    <property type="evidence" value="ECO:0007669"/>
    <property type="project" value="InterPro"/>
</dbReference>
<dbReference type="EMBL" id="AM445017">
    <property type="protein sequence ID" value="CAN74112.1"/>
    <property type="molecule type" value="Genomic_DNA"/>
</dbReference>
<evidence type="ECO:0000259" key="5">
    <source>
        <dbReference type="PROSITE" id="PS50811"/>
    </source>
</evidence>
<evidence type="ECO:0000256" key="1">
    <source>
        <dbReference type="ARBA" id="ARBA00022723"/>
    </source>
</evidence>
<evidence type="ECO:0000259" key="6">
    <source>
        <dbReference type="PROSITE" id="PS50966"/>
    </source>
</evidence>
<dbReference type="Pfam" id="PF03101">
    <property type="entry name" value="FAR1"/>
    <property type="match status" value="1"/>
</dbReference>
<evidence type="ECO:0000313" key="7">
    <source>
        <dbReference type="EMBL" id="CAN74112.1"/>
    </source>
</evidence>
<dbReference type="InterPro" id="IPR006564">
    <property type="entry name" value="Znf_PMZ"/>
</dbReference>
<dbReference type="Pfam" id="PF04434">
    <property type="entry name" value="SWIM"/>
    <property type="match status" value="1"/>
</dbReference>
<organism evidence="7">
    <name type="scientific">Vitis vinifera</name>
    <name type="common">Grape</name>
    <dbReference type="NCBI Taxonomy" id="29760"/>
    <lineage>
        <taxon>Eukaryota</taxon>
        <taxon>Viridiplantae</taxon>
        <taxon>Streptophyta</taxon>
        <taxon>Embryophyta</taxon>
        <taxon>Tracheophyta</taxon>
        <taxon>Spermatophyta</taxon>
        <taxon>Magnoliopsida</taxon>
        <taxon>eudicotyledons</taxon>
        <taxon>Gunneridae</taxon>
        <taxon>Pentapetalae</taxon>
        <taxon>rosids</taxon>
        <taxon>Vitales</taxon>
        <taxon>Vitaceae</taxon>
        <taxon>Viteae</taxon>
        <taxon>Vitis</taxon>
    </lineage>
</organism>
<reference evidence="7" key="1">
    <citation type="journal article" date="2007" name="PLoS ONE">
        <title>The first genome sequence of an elite grapevine cultivar (Pinot noir Vitis vinifera L.): coping with a highly heterozygous genome.</title>
        <authorList>
            <person name="Velasco R."/>
            <person name="Zharkikh A."/>
            <person name="Troggio M."/>
            <person name="Cartwright D.A."/>
            <person name="Cestaro A."/>
            <person name="Pruss D."/>
            <person name="Pindo M."/>
            <person name="FitzGerald L.M."/>
            <person name="Vezzulli S."/>
            <person name="Reid J."/>
            <person name="Malacarne G."/>
            <person name="Iliev D."/>
            <person name="Coppola G."/>
            <person name="Wardell B."/>
            <person name="Micheletti D."/>
            <person name="Macalma T."/>
            <person name="Facci M."/>
            <person name="Mitchell J.T."/>
            <person name="Perazzolli M."/>
            <person name="Eldredge G."/>
            <person name="Gatto P."/>
            <person name="Oyzerski R."/>
            <person name="Moretto M."/>
            <person name="Gutin N."/>
            <person name="Stefanini M."/>
            <person name="Chen Y."/>
            <person name="Segala C."/>
            <person name="Davenport C."/>
            <person name="Dematte L."/>
            <person name="Mraz A."/>
            <person name="Battilana J."/>
            <person name="Stormo K."/>
            <person name="Costa F."/>
            <person name="Tao Q."/>
            <person name="Si-Ammour A."/>
            <person name="Harkins T."/>
            <person name="Lackey A."/>
            <person name="Perbost C."/>
            <person name="Taillon B."/>
            <person name="Stella A."/>
            <person name="Solovyev V."/>
            <person name="Fawcett J.A."/>
            <person name="Sterck L."/>
            <person name="Vandepoele K."/>
            <person name="Grando S.M."/>
            <person name="Toppo S."/>
            <person name="Moser C."/>
            <person name="Lanchbury J."/>
            <person name="Bogden R."/>
            <person name="Skolnick M."/>
            <person name="Sgaramella V."/>
            <person name="Bhatnagar S.K."/>
            <person name="Fontana P."/>
            <person name="Gutin A."/>
            <person name="Van de Peer Y."/>
            <person name="Salamini F."/>
            <person name="Viola R."/>
        </authorList>
    </citation>
    <scope>NUCLEOTIDE SEQUENCE</scope>
</reference>
<name>A5B370_VITVI</name>
<feature type="domain" description="WRKY" evidence="5">
    <location>
        <begin position="96"/>
        <end position="164"/>
    </location>
</feature>
<dbReference type="AlphaFoldDB" id="A5B370"/>
<evidence type="ECO:0000256" key="4">
    <source>
        <dbReference type="PROSITE-ProRule" id="PRU00325"/>
    </source>
</evidence>
<dbReference type="PROSITE" id="PS50811">
    <property type="entry name" value="WRKY"/>
    <property type="match status" value="1"/>
</dbReference>
<dbReference type="InterPro" id="IPR018289">
    <property type="entry name" value="MULE_transposase_dom"/>
</dbReference>
<dbReference type="ExpressionAtlas" id="A5B370">
    <property type="expression patterns" value="baseline and differential"/>
</dbReference>
<feature type="domain" description="SWIM-type" evidence="6">
    <location>
        <begin position="458"/>
        <end position="496"/>
    </location>
</feature>
<dbReference type="GO" id="GO:0043565">
    <property type="term" value="F:sequence-specific DNA binding"/>
    <property type="evidence" value="ECO:0007669"/>
    <property type="project" value="InterPro"/>
</dbReference>
<protein>
    <submittedName>
        <fullName evidence="7">Uncharacterized protein</fullName>
    </submittedName>
</protein>
<dbReference type="PANTHER" id="PTHR47718">
    <property type="entry name" value="OS01G0519700 PROTEIN"/>
    <property type="match status" value="1"/>
</dbReference>